<keyword evidence="1" id="KW-1133">Transmembrane helix</keyword>
<dbReference type="AlphaFoldDB" id="A0A448TUX7"/>
<proteinExistence type="predicted"/>
<dbReference type="EMBL" id="LR134510">
    <property type="protein sequence ID" value="VEJ09733.1"/>
    <property type="molecule type" value="Genomic_DNA"/>
</dbReference>
<evidence type="ECO:0000256" key="1">
    <source>
        <dbReference type="SAM" id="Phobius"/>
    </source>
</evidence>
<keyword evidence="1" id="KW-0812">Transmembrane</keyword>
<keyword evidence="3" id="KW-1185">Reference proteome</keyword>
<evidence type="ECO:0000313" key="3">
    <source>
        <dbReference type="Proteomes" id="UP000279799"/>
    </source>
</evidence>
<organism evidence="2 3">
    <name type="scientific">Actinobacillus delphinicola</name>
    <dbReference type="NCBI Taxonomy" id="51161"/>
    <lineage>
        <taxon>Bacteria</taxon>
        <taxon>Pseudomonadati</taxon>
        <taxon>Pseudomonadota</taxon>
        <taxon>Gammaproteobacteria</taxon>
        <taxon>Pasteurellales</taxon>
        <taxon>Pasteurellaceae</taxon>
        <taxon>Actinobacillus</taxon>
    </lineage>
</organism>
<reference evidence="2 3" key="1">
    <citation type="submission" date="2018-12" db="EMBL/GenBank/DDBJ databases">
        <authorList>
            <consortium name="Pathogen Informatics"/>
        </authorList>
    </citation>
    <scope>NUCLEOTIDE SEQUENCE [LARGE SCALE GENOMIC DNA]</scope>
    <source>
        <strain evidence="2 3">NCTC12871</strain>
    </source>
</reference>
<feature type="transmembrane region" description="Helical" evidence="1">
    <location>
        <begin position="6"/>
        <end position="26"/>
    </location>
</feature>
<dbReference type="KEGG" id="adp:NCTC12871_01216"/>
<name>A0A448TUX7_9PAST</name>
<gene>
    <name evidence="2" type="ORF">NCTC12871_01216</name>
</gene>
<evidence type="ECO:0000313" key="2">
    <source>
        <dbReference type="EMBL" id="VEJ09733.1"/>
    </source>
</evidence>
<protein>
    <submittedName>
        <fullName evidence="2">Protein of uncharacterized function (DUF2681)</fullName>
    </submittedName>
</protein>
<dbReference type="Proteomes" id="UP000279799">
    <property type="component" value="Chromosome"/>
</dbReference>
<sequence length="85" mass="9860">MGMMVTYAMTGCLGLILVMSLIIWVLRSKNTHLKQENYELKRHLNLIQKELDNAMLAKKINQTNRTLSDDDVDNKLQNSGYFRSE</sequence>
<accession>A0A448TUX7</accession>
<keyword evidence="1" id="KW-0472">Membrane</keyword>